<evidence type="ECO:0000313" key="1">
    <source>
        <dbReference type="EMBL" id="PTB40370.1"/>
    </source>
</evidence>
<dbReference type="AlphaFoldDB" id="A0A2T3Z6J3"/>
<organism evidence="1 2">
    <name type="scientific">Trichoderma asperellum (strain ATCC 204424 / CBS 433.97 / NBRC 101777)</name>
    <dbReference type="NCBI Taxonomy" id="1042311"/>
    <lineage>
        <taxon>Eukaryota</taxon>
        <taxon>Fungi</taxon>
        <taxon>Dikarya</taxon>
        <taxon>Ascomycota</taxon>
        <taxon>Pezizomycotina</taxon>
        <taxon>Sordariomycetes</taxon>
        <taxon>Hypocreomycetidae</taxon>
        <taxon>Hypocreales</taxon>
        <taxon>Hypocreaceae</taxon>
        <taxon>Trichoderma</taxon>
    </lineage>
</organism>
<evidence type="ECO:0000313" key="2">
    <source>
        <dbReference type="Proteomes" id="UP000240493"/>
    </source>
</evidence>
<dbReference type="OrthoDB" id="4815688at2759"/>
<reference evidence="1 2" key="1">
    <citation type="submission" date="2016-07" db="EMBL/GenBank/DDBJ databases">
        <title>Multiple horizontal gene transfer events from other fungi enriched the ability of initially mycotrophic Trichoderma (Ascomycota) to feed on dead plant biomass.</title>
        <authorList>
            <consortium name="DOE Joint Genome Institute"/>
            <person name="Aerts A."/>
            <person name="Atanasova L."/>
            <person name="Chenthamara K."/>
            <person name="Zhang J."/>
            <person name="Grujic M."/>
            <person name="Henrissat B."/>
            <person name="Kuo A."/>
            <person name="Salamov A."/>
            <person name="Lipzen A."/>
            <person name="Labutti K."/>
            <person name="Barry K."/>
            <person name="Miao Y."/>
            <person name="Rahimi M.J."/>
            <person name="Shen Q."/>
            <person name="Grigoriev I.V."/>
            <person name="Kubicek C.P."/>
            <person name="Druzhinina I.S."/>
        </authorList>
    </citation>
    <scope>NUCLEOTIDE SEQUENCE [LARGE SCALE GENOMIC DNA]</scope>
    <source>
        <strain evidence="1 2">CBS 433.97</strain>
    </source>
</reference>
<keyword evidence="2" id="KW-1185">Reference proteome</keyword>
<proteinExistence type="predicted"/>
<dbReference type="Proteomes" id="UP000240493">
    <property type="component" value="Unassembled WGS sequence"/>
</dbReference>
<name>A0A2T3Z6J3_TRIA4</name>
<protein>
    <submittedName>
        <fullName evidence="1">Uncharacterized protein</fullName>
    </submittedName>
</protein>
<gene>
    <name evidence="1" type="ORF">M441DRAFT_90628</name>
</gene>
<dbReference type="EMBL" id="KZ679263">
    <property type="protein sequence ID" value="PTB40370.1"/>
    <property type="molecule type" value="Genomic_DNA"/>
</dbReference>
<sequence length="120" mass="13989">MTIYKRGYASYRCYCTVNIAMNYQERPTSSIYSDCFELDALVSRLSDEADTQELYAIQALQNERDALSREVEARRTIWNTIYHVLIESADVASKIAALCKFAYDRIEKERNKWLANRNAI</sequence>
<accession>A0A2T3Z6J3</accession>